<feature type="region of interest" description="Disordered" evidence="1">
    <location>
        <begin position="265"/>
        <end position="344"/>
    </location>
</feature>
<dbReference type="AlphaFoldDB" id="A0A1Y1U5M1"/>
<feature type="region of interest" description="Disordered" evidence="1">
    <location>
        <begin position="445"/>
        <end position="473"/>
    </location>
</feature>
<dbReference type="Proteomes" id="UP000193218">
    <property type="component" value="Unassembled WGS sequence"/>
</dbReference>
<dbReference type="EMBL" id="NBSH01000025">
    <property type="protein sequence ID" value="ORX33330.1"/>
    <property type="molecule type" value="Genomic_DNA"/>
</dbReference>
<feature type="compositionally biased region" description="Low complexity" evidence="1">
    <location>
        <begin position="160"/>
        <end position="187"/>
    </location>
</feature>
<dbReference type="GeneID" id="33559130"/>
<keyword evidence="3" id="KW-1185">Reference proteome</keyword>
<comment type="caution">
    <text evidence="2">The sequence shown here is derived from an EMBL/GenBank/DDBJ whole genome shotgun (WGS) entry which is preliminary data.</text>
</comment>
<feature type="compositionally biased region" description="Basic residues" evidence="1">
    <location>
        <begin position="292"/>
        <end position="306"/>
    </location>
</feature>
<gene>
    <name evidence="2" type="ORF">BD324DRAFT_640137</name>
</gene>
<proteinExistence type="predicted"/>
<feature type="compositionally biased region" description="Polar residues" evidence="1">
    <location>
        <begin position="217"/>
        <end position="230"/>
    </location>
</feature>
<evidence type="ECO:0000313" key="3">
    <source>
        <dbReference type="Proteomes" id="UP000193218"/>
    </source>
</evidence>
<organism evidence="2 3">
    <name type="scientific">Kockovaella imperatae</name>
    <dbReference type="NCBI Taxonomy" id="4999"/>
    <lineage>
        <taxon>Eukaryota</taxon>
        <taxon>Fungi</taxon>
        <taxon>Dikarya</taxon>
        <taxon>Basidiomycota</taxon>
        <taxon>Agaricomycotina</taxon>
        <taxon>Tremellomycetes</taxon>
        <taxon>Tremellales</taxon>
        <taxon>Cuniculitremaceae</taxon>
        <taxon>Kockovaella</taxon>
    </lineage>
</organism>
<feature type="region of interest" description="Disordered" evidence="1">
    <location>
        <begin position="214"/>
        <end position="240"/>
    </location>
</feature>
<dbReference type="InParanoid" id="A0A1Y1U5M1"/>
<evidence type="ECO:0000256" key="1">
    <source>
        <dbReference type="SAM" id="MobiDB-lite"/>
    </source>
</evidence>
<name>A0A1Y1U5M1_9TREE</name>
<dbReference type="RefSeq" id="XP_021867679.1">
    <property type="nucleotide sequence ID" value="XM_022017321.1"/>
</dbReference>
<accession>A0A1Y1U5M1</accession>
<sequence length="473" mass="51074">MVATEAFLNEVDTFKEVLSITSRRQFSPSGTYEITEPESSPNNVLFWMRTIAAFQPDLRTNLDLARLPAQFQPKVLGIDLSKPGLTLSVPECFWTLPDPLPSSSTSTSFSRIDYIDISSATFSSIAQTIASMLGANGDADQTLHSVLSNTAALGRTDKGSPPQTLQLPQPQPSTPSSSASHPIRSTTPTDEPHEWGSAQAADTLRGTALDLEHGRRQSTPAAQLGPQSWEQPADDMGAGIEMDLGDGCSQGLTLEFNPGAEFELPAGEAAGTTPLTPQHRSSRSSSPSTPTKRLKGQLKRRRRSLTRLRSTSPRAMPGPSTVNQPRFASEAPPMIRSPPPLPNRRAFRHASVPQNAGPSRIPIPNFAPRAPASNPPQATTDVFTASDDNIVHKNDNRCVRCKTRELEDCVQPKPRRGGKVRRACIACSKAARGCSLSGEKHYFNKKATPDSDDEAALNGEVHDIDNNGSENNE</sequence>
<protein>
    <submittedName>
        <fullName evidence="2">Uncharacterized protein</fullName>
    </submittedName>
</protein>
<evidence type="ECO:0000313" key="2">
    <source>
        <dbReference type="EMBL" id="ORX33330.1"/>
    </source>
</evidence>
<reference evidence="2 3" key="1">
    <citation type="submission" date="2017-03" db="EMBL/GenBank/DDBJ databases">
        <title>Widespread Adenine N6-methylation of Active Genes in Fungi.</title>
        <authorList>
            <consortium name="DOE Joint Genome Institute"/>
            <person name="Mondo S.J."/>
            <person name="Dannebaum R.O."/>
            <person name="Kuo R.C."/>
            <person name="Louie K.B."/>
            <person name="Bewick A.J."/>
            <person name="Labutti K."/>
            <person name="Haridas S."/>
            <person name="Kuo A."/>
            <person name="Salamov A."/>
            <person name="Ahrendt S.R."/>
            <person name="Lau R."/>
            <person name="Bowen B.P."/>
            <person name="Lipzen A."/>
            <person name="Sullivan W."/>
            <person name="Andreopoulos W.B."/>
            <person name="Clum A."/>
            <person name="Lindquist E."/>
            <person name="Daum C."/>
            <person name="Northen T.R."/>
            <person name="Ramamoorthy G."/>
            <person name="Schmitz R.J."/>
            <person name="Gryganskyi A."/>
            <person name="Culley D."/>
            <person name="Magnuson J."/>
            <person name="James T.Y."/>
            <person name="O'Malley M.A."/>
            <person name="Stajich J.E."/>
            <person name="Spatafora J.W."/>
            <person name="Visel A."/>
            <person name="Grigoriev I.V."/>
        </authorList>
    </citation>
    <scope>NUCLEOTIDE SEQUENCE [LARGE SCALE GENOMIC DNA]</scope>
    <source>
        <strain evidence="2 3">NRRL Y-17943</strain>
    </source>
</reference>
<feature type="region of interest" description="Disordered" evidence="1">
    <location>
        <begin position="152"/>
        <end position="196"/>
    </location>
</feature>